<proteinExistence type="predicted"/>
<keyword evidence="2" id="KW-1185">Reference proteome</keyword>
<dbReference type="SUPFAM" id="SSF54637">
    <property type="entry name" value="Thioesterase/thiol ester dehydrase-isomerase"/>
    <property type="match status" value="1"/>
</dbReference>
<evidence type="ECO:0000313" key="2">
    <source>
        <dbReference type="Proteomes" id="UP001598112"/>
    </source>
</evidence>
<dbReference type="Proteomes" id="UP001598112">
    <property type="component" value="Unassembled WGS sequence"/>
</dbReference>
<reference evidence="1 2" key="1">
    <citation type="submission" date="2024-03" db="EMBL/GenBank/DDBJ databases">
        <title>Aquirufa genome sequencing.</title>
        <authorList>
            <person name="Pitt A."/>
            <person name="Hahn M.W."/>
        </authorList>
    </citation>
    <scope>NUCLEOTIDE SEQUENCE [LARGE SCALE GENOMIC DNA]</scope>
    <source>
        <strain evidence="1 2">KTFRIE-69F</strain>
    </source>
</reference>
<organism evidence="1 2">
    <name type="scientific">Aquirufa originis</name>
    <dbReference type="NCBI Taxonomy" id="3096514"/>
    <lineage>
        <taxon>Bacteria</taxon>
        <taxon>Pseudomonadati</taxon>
        <taxon>Bacteroidota</taxon>
        <taxon>Cytophagia</taxon>
        <taxon>Cytophagales</taxon>
        <taxon>Flectobacillaceae</taxon>
        <taxon>Aquirufa</taxon>
    </lineage>
</organism>
<dbReference type="Gene3D" id="3.10.129.10">
    <property type="entry name" value="Hotdog Thioesterase"/>
    <property type="match status" value="1"/>
</dbReference>
<dbReference type="InterPro" id="IPR027961">
    <property type="entry name" value="DUF4442"/>
</dbReference>
<dbReference type="InterPro" id="IPR029069">
    <property type="entry name" value="HotDog_dom_sf"/>
</dbReference>
<name>A0ABW6D919_9BACT</name>
<sequence>MNPQFPAFKRIITNPVLFKFFVFQKLSAAFWAGLSMAHFDEESCGVRVKLSWFNQNPFRSMYFAVEAMAAEMSCGMLAFGQVYKRQPAVSMLVEKLEAKFVKKATGVIIFTCADGAAFQQAVSDALENKEGSKLLSTSIGKNQAGEVVAEFHFTWTFKAKTL</sequence>
<comment type="caution">
    <text evidence="1">The sequence shown here is derived from an EMBL/GenBank/DDBJ whole genome shotgun (WGS) entry which is preliminary data.</text>
</comment>
<dbReference type="Pfam" id="PF14539">
    <property type="entry name" value="DUF4442"/>
    <property type="match status" value="1"/>
</dbReference>
<protein>
    <submittedName>
        <fullName evidence="1">DUF4442 domain-containing protein</fullName>
    </submittedName>
</protein>
<dbReference type="RefSeq" id="WP_377978742.1">
    <property type="nucleotide sequence ID" value="NZ_JBBKXY010000002.1"/>
</dbReference>
<accession>A0ABW6D919</accession>
<dbReference type="EMBL" id="JBBKXY010000002">
    <property type="protein sequence ID" value="MFD3293496.1"/>
    <property type="molecule type" value="Genomic_DNA"/>
</dbReference>
<gene>
    <name evidence="1" type="ORF">SKC35_07345</name>
</gene>
<evidence type="ECO:0000313" key="1">
    <source>
        <dbReference type="EMBL" id="MFD3293496.1"/>
    </source>
</evidence>